<feature type="transmembrane region" description="Helical" evidence="7">
    <location>
        <begin position="218"/>
        <end position="239"/>
    </location>
</feature>
<dbReference type="InterPro" id="IPR003342">
    <property type="entry name" value="ArnT-like_N"/>
</dbReference>
<dbReference type="GO" id="GO:0000030">
    <property type="term" value="F:mannosyltransferase activity"/>
    <property type="evidence" value="ECO:0007669"/>
    <property type="project" value="InterPro"/>
</dbReference>
<evidence type="ECO:0000256" key="7">
    <source>
        <dbReference type="SAM" id="Phobius"/>
    </source>
</evidence>
<feature type="domain" description="ArnT-like N-terminal" evidence="8">
    <location>
        <begin position="112"/>
        <end position="197"/>
    </location>
</feature>
<dbReference type="GO" id="GO:0016020">
    <property type="term" value="C:membrane"/>
    <property type="evidence" value="ECO:0007669"/>
    <property type="project" value="InterPro"/>
</dbReference>
<dbReference type="EMBL" id="MFZT01000030">
    <property type="protein sequence ID" value="OGK30306.1"/>
    <property type="molecule type" value="Genomic_DNA"/>
</dbReference>
<evidence type="ECO:0000259" key="8">
    <source>
        <dbReference type="Pfam" id="PF02366"/>
    </source>
</evidence>
<keyword evidence="2" id="KW-0328">Glycosyltransferase</keyword>
<comment type="caution">
    <text evidence="9">The sequence shown here is derived from an EMBL/GenBank/DDBJ whole genome shotgun (WGS) entry which is preliminary data.</text>
</comment>
<feature type="transmembrane region" description="Helical" evidence="7">
    <location>
        <begin position="92"/>
        <end position="125"/>
    </location>
</feature>
<proteinExistence type="predicted"/>
<keyword evidence="3" id="KW-0808">Transferase</keyword>
<sequence>MKKLLTEKRTLEWGNVFLVSVLPVFAILLPFALHLSDLFFLHIPEPGMLNILKNWDGPHYIIVARTWYDLEAITKLLFTSVPSTYYPAHFPLYPAFIALFAPLLGYFYAGLFVNISFGVLLNILFYEIAKGYTKRALFLTAVFTVFPGRFLVTRAILAPETMMVFFMLLSLYCWEKHRYVQSSVWGSLGILTKIKAGFLLPAYIASSLEEMFLKHKNLPAKLLWTALIPLTLLALFTFFKLRTGDFFAFLNAEKGNNLFVAFPFSQFNSASTWIGTAWIEDVVFYFAGMIILTATLWKSQENRSWFYFSLFYTAFLIFVPQRDITRFSFPLYPLFLLTFHKFFTSREWKIAFAFLLPAIYLYAINFILQNQAPISNYSPFL</sequence>
<name>A0A1F7HH56_9BACT</name>
<keyword evidence="4 7" id="KW-0812">Transmembrane</keyword>
<feature type="transmembrane region" description="Helical" evidence="7">
    <location>
        <begin position="304"/>
        <end position="321"/>
    </location>
</feature>
<evidence type="ECO:0000256" key="6">
    <source>
        <dbReference type="ARBA" id="ARBA00023136"/>
    </source>
</evidence>
<evidence type="ECO:0000256" key="4">
    <source>
        <dbReference type="ARBA" id="ARBA00022692"/>
    </source>
</evidence>
<feature type="transmembrane region" description="Helical" evidence="7">
    <location>
        <begin position="350"/>
        <end position="368"/>
    </location>
</feature>
<evidence type="ECO:0000256" key="2">
    <source>
        <dbReference type="ARBA" id="ARBA00022676"/>
    </source>
</evidence>
<evidence type="ECO:0000313" key="9">
    <source>
        <dbReference type="EMBL" id="OGK30306.1"/>
    </source>
</evidence>
<dbReference type="GO" id="GO:0012505">
    <property type="term" value="C:endomembrane system"/>
    <property type="evidence" value="ECO:0007669"/>
    <property type="project" value="UniProtKB-SubCell"/>
</dbReference>
<evidence type="ECO:0000313" key="10">
    <source>
        <dbReference type="Proteomes" id="UP000178098"/>
    </source>
</evidence>
<evidence type="ECO:0000256" key="5">
    <source>
        <dbReference type="ARBA" id="ARBA00022989"/>
    </source>
</evidence>
<gene>
    <name evidence="9" type="ORF">A3D08_03315</name>
</gene>
<dbReference type="Pfam" id="PF02366">
    <property type="entry name" value="PMT"/>
    <property type="match status" value="1"/>
</dbReference>
<keyword evidence="5 7" id="KW-1133">Transmembrane helix</keyword>
<keyword evidence="6 7" id="KW-0472">Membrane</keyword>
<feature type="transmembrane region" description="Helical" evidence="7">
    <location>
        <begin position="12"/>
        <end position="33"/>
    </location>
</feature>
<evidence type="ECO:0000256" key="1">
    <source>
        <dbReference type="ARBA" id="ARBA00004127"/>
    </source>
</evidence>
<dbReference type="GO" id="GO:0006493">
    <property type="term" value="P:protein O-linked glycosylation"/>
    <property type="evidence" value="ECO:0007669"/>
    <property type="project" value="InterPro"/>
</dbReference>
<feature type="transmembrane region" description="Helical" evidence="7">
    <location>
        <begin position="184"/>
        <end position="206"/>
    </location>
</feature>
<evidence type="ECO:0000256" key="3">
    <source>
        <dbReference type="ARBA" id="ARBA00022679"/>
    </source>
</evidence>
<dbReference type="AlphaFoldDB" id="A0A1F7HH56"/>
<feature type="transmembrane region" description="Helical" evidence="7">
    <location>
        <begin position="273"/>
        <end position="297"/>
    </location>
</feature>
<comment type="subcellular location">
    <subcellularLocation>
        <location evidence="1">Endomembrane system</location>
        <topology evidence="1">Multi-pass membrane protein</topology>
    </subcellularLocation>
</comment>
<organism evidence="9 10">
    <name type="scientific">Candidatus Roizmanbacteria bacterium RIFCSPHIGHO2_02_FULL_43_11</name>
    <dbReference type="NCBI Taxonomy" id="1802043"/>
    <lineage>
        <taxon>Bacteria</taxon>
        <taxon>Candidatus Roizmaniibacteriota</taxon>
    </lineage>
</organism>
<accession>A0A1F7HH56</accession>
<protein>
    <recommendedName>
        <fullName evidence="8">ArnT-like N-terminal domain-containing protein</fullName>
    </recommendedName>
</protein>
<reference evidence="9 10" key="1">
    <citation type="journal article" date="2016" name="Nat. Commun.">
        <title>Thousands of microbial genomes shed light on interconnected biogeochemical processes in an aquifer system.</title>
        <authorList>
            <person name="Anantharaman K."/>
            <person name="Brown C.T."/>
            <person name="Hug L.A."/>
            <person name="Sharon I."/>
            <person name="Castelle C.J."/>
            <person name="Probst A.J."/>
            <person name="Thomas B.C."/>
            <person name="Singh A."/>
            <person name="Wilkins M.J."/>
            <person name="Karaoz U."/>
            <person name="Brodie E.L."/>
            <person name="Williams K.H."/>
            <person name="Hubbard S.S."/>
            <person name="Banfield J.F."/>
        </authorList>
    </citation>
    <scope>NUCLEOTIDE SEQUENCE [LARGE SCALE GENOMIC DNA]</scope>
</reference>
<dbReference type="Proteomes" id="UP000178098">
    <property type="component" value="Unassembled WGS sequence"/>
</dbReference>
<feature type="transmembrane region" description="Helical" evidence="7">
    <location>
        <begin position="327"/>
        <end position="343"/>
    </location>
</feature>